<dbReference type="Pfam" id="PF00069">
    <property type="entry name" value="Pkinase"/>
    <property type="match status" value="2"/>
</dbReference>
<dbReference type="InterPro" id="IPR051043">
    <property type="entry name" value="Sulfatase_Mod_Factor_Kinase"/>
</dbReference>
<dbReference type="SUPFAM" id="SSF56112">
    <property type="entry name" value="Protein kinase-like (PK-like)"/>
    <property type="match status" value="1"/>
</dbReference>
<dbReference type="SMART" id="SM00220">
    <property type="entry name" value="S_TKc"/>
    <property type="match status" value="1"/>
</dbReference>
<sequence length="1324" mass="149919">MICPFCQNEISEELKKKARCPYCYPDGLDAASDEGGMEAITREVRSESYPDRSANDQPSQKKNEGELRQTLSCHGMTSRNGDIVSFETLNTEDKYVPESTPSAQCEFTEQFPGYSMKGEIGRGGFGSVHLARDKTARRDIALKTFNPAQKGSSLTIFRGRFLEEARITAQLQHPGIIPIYTIACDTAGNYFYTMRPVKGEALSMVLTRLKEGDVRTEQHYSQRYLMQILISVCKTMRFAHDHGVIHRDLKPSNIIVGNYDEILVIDWGLAKVIGQATQLSQEDTPEISAFYGDVWAQYQRDVETERADDESRFQVTVEGQIMGTPIYMSPEQVRGTVKEIDFLSDIWTIGVILYECATLRLPFSGAKLDMILHQILHEDPPHPAIANPGHRVPAELADIIKRCLQKDKKDRYQSIRELLLDLERWYEGIAPWRLTEQFDFSILPDGKPEGLTITHGIWEIRDGILCAPEYGGILTCQKIEGDVRIEVDARVLRSDNGEISLLLSAPDPDKSQFFFDGYVMRVLSDGTTKVNIHKGNVDLITRSCDLDLGSWQTVAAERIGNTVRIERDGVELLKYRDFFAMKGQRTGLLSMAPGLRIKGLRVYTRGSSIVLSCLDLAQSYHDKGMIPEAQDSYRQIYSDHADREEGVEALFRAGLLDLERAKTIDRNTETALYEKLLDDARGLFDRVEQSFFAPLGLLGKAIVHEHRGELDREINELLRAFREYPDYDTIHVIPERLRVRGHVWKWEYIIASDDLVAGIERILQTHLPAVPNQTPLKGLPLDMLSLSAAITSIDGLKGLDLKILNLSQTRVENLEPLQGMSVTTLSLPRTVSDARVLKDLHLKALDISLSTIPDIRPLSELPLKHLALPANIADISCLKKLPLEHLDMFNTCVEDIRVVSELPLKLVRLPRSLAQIPPLKNPDLDFLQIPAHVTDISGLRGMRLRGIDLRESLVSDLKPLQGMELGFIGLPSSVHDISALSGMPLRSLDLFHTDVNDLTPLQTMPHLKYLNIYPGNLSQGWATIVHSLKDLKILTCDEWFTSGLPRDFWHLYEAGQLEGSRQAVSELNAHRRTFTNSQGIPLRWVPPDVYLMGSPLHEPGRESREKQHFVCLSRGFYMSTMLVRVCDYEAFVRATGYRTDAEKEGWAYTKNGKKIGRTEGANWRTPGFDQSPNQPVVCVSWNDAVAYCEWLSTHEKRPYRLPTESEWEYSCRAGTETPFSGDLEQICWSGDNSDDRTHEVCQKQSNAWGFYDMHGNVWEWCLDWYGEYPPGFSIDPNGPDTGNYRIHRGGSWFYLPVRCRSAYRSYFYPSGRASIRGFRIVAES</sequence>
<organism evidence="6 7">
    <name type="scientific">candidate division CSSED10-310 bacterium</name>
    <dbReference type="NCBI Taxonomy" id="2855610"/>
    <lineage>
        <taxon>Bacteria</taxon>
        <taxon>Bacteria division CSSED10-310</taxon>
    </lineage>
</organism>
<dbReference type="CDD" id="cd14014">
    <property type="entry name" value="STKc_PknB_like"/>
    <property type="match status" value="1"/>
</dbReference>
<evidence type="ECO:0000256" key="2">
    <source>
        <dbReference type="ARBA" id="ARBA00022840"/>
    </source>
</evidence>
<dbReference type="Gene3D" id="1.10.510.10">
    <property type="entry name" value="Transferase(Phosphotransferase) domain 1"/>
    <property type="match status" value="1"/>
</dbReference>
<dbReference type="Pfam" id="PF03781">
    <property type="entry name" value="FGE-sulfatase"/>
    <property type="match status" value="1"/>
</dbReference>
<dbReference type="Gene3D" id="3.80.10.10">
    <property type="entry name" value="Ribonuclease Inhibitor"/>
    <property type="match status" value="2"/>
</dbReference>
<gene>
    <name evidence="6" type="ORF">ACFL27_05565</name>
</gene>
<feature type="region of interest" description="Disordered" evidence="4">
    <location>
        <begin position="43"/>
        <end position="68"/>
    </location>
</feature>
<evidence type="ECO:0000256" key="4">
    <source>
        <dbReference type="SAM" id="MobiDB-lite"/>
    </source>
</evidence>
<dbReference type="PROSITE" id="PS00108">
    <property type="entry name" value="PROTEIN_KINASE_ST"/>
    <property type="match status" value="1"/>
</dbReference>
<comment type="caution">
    <text evidence="6">The sequence shown here is derived from an EMBL/GenBank/DDBJ whole genome shotgun (WGS) entry which is preliminary data.</text>
</comment>
<reference evidence="6 7" key="1">
    <citation type="submission" date="2024-09" db="EMBL/GenBank/DDBJ databases">
        <title>Laminarin stimulates single cell rates of sulfate reduction while oxygen inhibits transcriptomic activity in coastal marine sediment.</title>
        <authorList>
            <person name="Lindsay M."/>
            <person name="Orcutt B."/>
            <person name="Emerson D."/>
            <person name="Stepanauskas R."/>
            <person name="D'Angelo T."/>
        </authorList>
    </citation>
    <scope>NUCLEOTIDE SEQUENCE [LARGE SCALE GENOMIC DNA]</scope>
    <source>
        <strain evidence="6">SAG AM-311-K15</strain>
    </source>
</reference>
<proteinExistence type="predicted"/>
<dbReference type="InterPro" id="IPR011009">
    <property type="entry name" value="Kinase-like_dom_sf"/>
</dbReference>
<dbReference type="PANTHER" id="PTHR23150:SF19">
    <property type="entry name" value="FORMYLGLYCINE-GENERATING ENZYME"/>
    <property type="match status" value="1"/>
</dbReference>
<name>A0ABV6YU05_UNCC1</name>
<dbReference type="InterPro" id="IPR005532">
    <property type="entry name" value="SUMF_dom"/>
</dbReference>
<dbReference type="Gene3D" id="1.25.40.10">
    <property type="entry name" value="Tetratricopeptide repeat domain"/>
    <property type="match status" value="1"/>
</dbReference>
<dbReference type="PROSITE" id="PS00107">
    <property type="entry name" value="PROTEIN_KINASE_ATP"/>
    <property type="match status" value="1"/>
</dbReference>
<keyword evidence="7" id="KW-1185">Reference proteome</keyword>
<feature type="domain" description="Protein kinase" evidence="5">
    <location>
        <begin position="114"/>
        <end position="426"/>
    </location>
</feature>
<protein>
    <submittedName>
        <fullName evidence="6">SUMF1/EgtB/PvdO family nonheme iron enzyme</fullName>
    </submittedName>
</protein>
<dbReference type="Gene3D" id="2.60.120.560">
    <property type="entry name" value="Exo-inulinase, domain 1"/>
    <property type="match status" value="1"/>
</dbReference>
<dbReference type="InterPro" id="IPR016187">
    <property type="entry name" value="CTDL_fold"/>
</dbReference>
<keyword evidence="1 3" id="KW-0547">Nucleotide-binding</keyword>
<dbReference type="Gene3D" id="3.30.200.20">
    <property type="entry name" value="Phosphorylase Kinase, domain 1"/>
    <property type="match status" value="1"/>
</dbReference>
<dbReference type="InterPro" id="IPR017441">
    <property type="entry name" value="Protein_kinase_ATP_BS"/>
</dbReference>
<dbReference type="InterPro" id="IPR032675">
    <property type="entry name" value="LRR_dom_sf"/>
</dbReference>
<dbReference type="PANTHER" id="PTHR23150">
    <property type="entry name" value="SULFATASE MODIFYING FACTOR 1, 2"/>
    <property type="match status" value="1"/>
</dbReference>
<dbReference type="InterPro" id="IPR011990">
    <property type="entry name" value="TPR-like_helical_dom_sf"/>
</dbReference>
<dbReference type="InterPro" id="IPR000719">
    <property type="entry name" value="Prot_kinase_dom"/>
</dbReference>
<dbReference type="InterPro" id="IPR008271">
    <property type="entry name" value="Ser/Thr_kinase_AS"/>
</dbReference>
<feature type="compositionally biased region" description="Basic and acidic residues" evidence="4">
    <location>
        <begin position="43"/>
        <end position="67"/>
    </location>
</feature>
<evidence type="ECO:0000256" key="1">
    <source>
        <dbReference type="ARBA" id="ARBA00022741"/>
    </source>
</evidence>
<evidence type="ECO:0000313" key="7">
    <source>
        <dbReference type="Proteomes" id="UP001594351"/>
    </source>
</evidence>
<evidence type="ECO:0000259" key="5">
    <source>
        <dbReference type="PROSITE" id="PS50011"/>
    </source>
</evidence>
<keyword evidence="2 3" id="KW-0067">ATP-binding</keyword>
<feature type="binding site" evidence="3">
    <location>
        <position position="143"/>
    </location>
    <ligand>
        <name>ATP</name>
        <dbReference type="ChEBI" id="CHEBI:30616"/>
    </ligand>
</feature>
<dbReference type="PROSITE" id="PS50011">
    <property type="entry name" value="PROTEIN_KINASE_DOM"/>
    <property type="match status" value="1"/>
</dbReference>
<dbReference type="EMBL" id="JBHPBY010000051">
    <property type="protein sequence ID" value="MFC1849660.1"/>
    <property type="molecule type" value="Genomic_DNA"/>
</dbReference>
<accession>A0ABV6YU05</accession>
<evidence type="ECO:0000313" key="6">
    <source>
        <dbReference type="EMBL" id="MFC1849660.1"/>
    </source>
</evidence>
<evidence type="ECO:0000256" key="3">
    <source>
        <dbReference type="PROSITE-ProRule" id="PRU10141"/>
    </source>
</evidence>
<dbReference type="SUPFAM" id="SSF52058">
    <property type="entry name" value="L domain-like"/>
    <property type="match status" value="1"/>
</dbReference>
<dbReference type="SUPFAM" id="SSF56436">
    <property type="entry name" value="C-type lectin-like"/>
    <property type="match status" value="1"/>
</dbReference>
<dbReference type="InterPro" id="IPR042095">
    <property type="entry name" value="SUMF_sf"/>
</dbReference>
<dbReference type="Gene3D" id="3.90.1580.10">
    <property type="entry name" value="paralog of FGE (formylglycine-generating enzyme)"/>
    <property type="match status" value="1"/>
</dbReference>
<dbReference type="Proteomes" id="UP001594351">
    <property type="component" value="Unassembled WGS sequence"/>
</dbReference>